<feature type="binding site" evidence="3">
    <location>
        <begin position="987"/>
        <end position="994"/>
    </location>
    <ligand>
        <name>ATP</name>
        <dbReference type="ChEBI" id="CHEBI:30616"/>
    </ligand>
</feature>
<keyword evidence="2 3" id="KW-0067">ATP-binding</keyword>
<dbReference type="InterPro" id="IPR003593">
    <property type="entry name" value="AAA+_ATPase"/>
</dbReference>
<dbReference type="PANTHER" id="PTHR22683:SF1">
    <property type="entry name" value="TYPE VII SECRETION SYSTEM PROTEIN ESSC"/>
    <property type="match status" value="1"/>
</dbReference>
<dbReference type="InterPro" id="IPR050206">
    <property type="entry name" value="FtsK/SpoIIIE/SftA"/>
</dbReference>
<accession>A0ABQ1QG46</accession>
<dbReference type="PANTHER" id="PTHR22683">
    <property type="entry name" value="SPORULATION PROTEIN RELATED"/>
    <property type="match status" value="1"/>
</dbReference>
<keyword evidence="8" id="KW-1185">Reference proteome</keyword>
<keyword evidence="1 3" id="KW-0547">Nucleotide-binding</keyword>
<dbReference type="CDD" id="cd01127">
    <property type="entry name" value="TrwB_TraG_TraD_VirD4"/>
    <property type="match status" value="1"/>
</dbReference>
<dbReference type="EMBL" id="BMCK01000003">
    <property type="protein sequence ID" value="GGD24005.1"/>
    <property type="molecule type" value="Genomic_DNA"/>
</dbReference>
<dbReference type="InterPro" id="IPR027417">
    <property type="entry name" value="P-loop_NTPase"/>
</dbReference>
<keyword evidence="7" id="KW-0131">Cell cycle</keyword>
<organism evidence="7 8">
    <name type="scientific">Nocardioides daphniae</name>
    <dbReference type="NCBI Taxonomy" id="402297"/>
    <lineage>
        <taxon>Bacteria</taxon>
        <taxon>Bacillati</taxon>
        <taxon>Actinomycetota</taxon>
        <taxon>Actinomycetes</taxon>
        <taxon>Propionibacteriales</taxon>
        <taxon>Nocardioidaceae</taxon>
        <taxon>Nocardioides</taxon>
    </lineage>
</organism>
<sequence length="1457" mass="156350">MRLSLTLVDGRNDRAIDALVDGDLAAPVADLLPALTSLLGEPMHPEFAARVPVWVDGRRVDSATPAGEAGVRTGAVLALHEGTDRIVRAVPSGVAELRVVSGPGAGRVHRVPLGSSVVGNGGPDWSLPDLRLPPDALTLDVTPDGTVTVTPAEGLTTELEDEEISEATEWPLGAYLFVGDTVLARTALGESLAEVTAKPAEAVVDYNRPPRIAPPPRERTFHMPAEPTPHRGRPFPWVMVLAPAVMAVPMAIVLDNMRYLLFGLMSPLLALANFFSDKITNRKEHEERLREYEEKKENVLERVAKARLLEREERRVALPDPATLISQAIGPGERLWERRPDDVDHLRLRVGLTAMPPEVTIEEERRDKSLEAPEVEPLVGVPTWLGLGQLGVIGIAGEAESAVPMAQWLLGQVALLHSPKDVRIVALSDPEGHTDWEWLRWLPHLRDEADGVGVAIGARQESVGRRLNELLALIEAREAARGGEGRVGQDHVVLLDGARRLRTLPAVVELLRRGPKVGVRVICLDEQVRQLPAECKAILSLHMGRLTIHETSAEDTTDVVPDLVEPGWCETVARCLAPLRDTTPSEESAGLPSSSRLLEEIDLDPPTPEGIAQRWRGSPTTDVVLGAGYDGPFRLDLRRDGPHALVAGTTGSGKSELLQTLVASLAVANRPDDMTFVLVDYKGGSAFKDCAKLPHTVGMVTDLDTHLVGRALVSLAAELHRREHLLAGPGAKDLEDYWALRKKQPDLPPIPRLVLVIDEFASMVAELPDFITGLVSIAQRGRSLGIHLVLATQRPSGVVTPDIKANTNLRISLRVTDQNDSSDVIDAPDAALIGKNQPGRAFVRTGASTLMPFQSGRVGGRSPDRGPVEKVAVEALAWPVQWEELGLPLPQRPKIQGEETDEADTDLSALVEAVNELNDALGIPPSHRPWLDALPTAITLAELPEVPAVDEHLPPPAAWGLVDVPSEQAQRPDVFRLGRSGSLYVIGGPRSGRSTALRTLAGALADRVPVSDLNIYGLDCGNGALLGLQALAHTGAVVTRSQTSRASRLLDKITEIVEERQTTMGRAGVADLAELRSSLPPEERPPYVLLLLDRWDGFMATLGDVDGGRMAEQVQNLLRDGPAVGVYAAVSGDRTLTSGRMSSLVEDKLVLRMPDRGEYSSVGIQTKYVPDEMPDGRALTPDPVLERQVALLSDDVSGAGQNAALREIAQRHTERDRAASAVQRPFSLKEMPTRAEWDAEVDELVRLAGDRIAQGWLPLGIGGDDLDLVGVDLSGAPTAVVAGPPKSGKTTALRFVVAAGRASGLEVKAVCGARNALSDELGDAALVIDGSQDEDQIVDWVSTLPAGGVLVIDDSDLLRSGDVDDALDEVVGRARAKGWRIVAAGDTSTMGSGYSGWVADARKSRQGLLLSPSGPSDGDIFDTRLSRSLMMSKVHPGRGLVLDPSGEVTVTQVPERP</sequence>
<dbReference type="RefSeq" id="WP_188421863.1">
    <property type="nucleotide sequence ID" value="NZ_BMCK01000003.1"/>
</dbReference>
<feature type="domain" description="FtsK" evidence="6">
    <location>
        <begin position="970"/>
        <end position="1164"/>
    </location>
</feature>
<evidence type="ECO:0000313" key="7">
    <source>
        <dbReference type="EMBL" id="GGD24005.1"/>
    </source>
</evidence>
<comment type="caution">
    <text evidence="7">The sequence shown here is derived from an EMBL/GenBank/DDBJ whole genome shotgun (WGS) entry which is preliminary data.</text>
</comment>
<dbReference type="InterPro" id="IPR002543">
    <property type="entry name" value="FtsK_dom"/>
</dbReference>
<keyword evidence="7" id="KW-0132">Cell division</keyword>
<feature type="region of interest" description="Disordered" evidence="5">
    <location>
        <begin position="207"/>
        <end position="227"/>
    </location>
</feature>
<dbReference type="SUPFAM" id="SSF52540">
    <property type="entry name" value="P-loop containing nucleoside triphosphate hydrolases"/>
    <property type="match status" value="2"/>
</dbReference>
<evidence type="ECO:0000259" key="6">
    <source>
        <dbReference type="PROSITE" id="PS50901"/>
    </source>
</evidence>
<evidence type="ECO:0000256" key="3">
    <source>
        <dbReference type="PROSITE-ProRule" id="PRU00289"/>
    </source>
</evidence>
<evidence type="ECO:0000313" key="8">
    <source>
        <dbReference type="Proteomes" id="UP000630594"/>
    </source>
</evidence>
<evidence type="ECO:0000256" key="4">
    <source>
        <dbReference type="SAM" id="Coils"/>
    </source>
</evidence>
<dbReference type="SMART" id="SM00382">
    <property type="entry name" value="AAA"/>
    <property type="match status" value="3"/>
</dbReference>
<reference evidence="8" key="1">
    <citation type="journal article" date="2019" name="Int. J. Syst. Evol. Microbiol.">
        <title>The Global Catalogue of Microorganisms (GCM) 10K type strain sequencing project: providing services to taxonomists for standard genome sequencing and annotation.</title>
        <authorList>
            <consortium name="The Broad Institute Genomics Platform"/>
            <consortium name="The Broad Institute Genome Sequencing Center for Infectious Disease"/>
            <person name="Wu L."/>
            <person name="Ma J."/>
        </authorList>
    </citation>
    <scope>NUCLEOTIDE SEQUENCE [LARGE SCALE GENOMIC DNA]</scope>
    <source>
        <strain evidence="8">CCM 7403</strain>
    </source>
</reference>
<evidence type="ECO:0000256" key="1">
    <source>
        <dbReference type="ARBA" id="ARBA00022741"/>
    </source>
</evidence>
<protein>
    <submittedName>
        <fullName evidence="7">Cell division protein FtsK</fullName>
    </submittedName>
</protein>
<dbReference type="Pfam" id="PF13604">
    <property type="entry name" value="AAA_30"/>
    <property type="match status" value="1"/>
</dbReference>
<dbReference type="Pfam" id="PF01580">
    <property type="entry name" value="FtsK_SpoIIIE"/>
    <property type="match status" value="2"/>
</dbReference>
<keyword evidence="4" id="KW-0175">Coiled coil</keyword>
<dbReference type="GO" id="GO:0051301">
    <property type="term" value="P:cell division"/>
    <property type="evidence" value="ECO:0007669"/>
    <property type="project" value="UniProtKB-KW"/>
</dbReference>
<name>A0ABQ1QG46_9ACTN</name>
<dbReference type="PROSITE" id="PS50901">
    <property type="entry name" value="FTSK"/>
    <property type="match status" value="2"/>
</dbReference>
<gene>
    <name evidence="7" type="ORF">GCM10007231_23910</name>
</gene>
<feature type="domain" description="FtsK" evidence="6">
    <location>
        <begin position="630"/>
        <end position="822"/>
    </location>
</feature>
<proteinExistence type="predicted"/>
<feature type="coiled-coil region" evidence="4">
    <location>
        <begin position="275"/>
        <end position="309"/>
    </location>
</feature>
<evidence type="ECO:0000256" key="2">
    <source>
        <dbReference type="ARBA" id="ARBA00022840"/>
    </source>
</evidence>
<feature type="binding site" evidence="3">
    <location>
        <begin position="648"/>
        <end position="655"/>
    </location>
    <ligand>
        <name>ATP</name>
        <dbReference type="ChEBI" id="CHEBI:30616"/>
    </ligand>
</feature>
<dbReference type="Proteomes" id="UP000630594">
    <property type="component" value="Unassembled WGS sequence"/>
</dbReference>
<dbReference type="Gene3D" id="3.40.50.300">
    <property type="entry name" value="P-loop containing nucleotide triphosphate hydrolases"/>
    <property type="match status" value="4"/>
</dbReference>
<evidence type="ECO:0000256" key="5">
    <source>
        <dbReference type="SAM" id="MobiDB-lite"/>
    </source>
</evidence>